<dbReference type="AlphaFoldDB" id="A0A4R6X750"/>
<dbReference type="InterPro" id="IPR008912">
    <property type="entry name" value="Uncharacterised_CoxE"/>
</dbReference>
<dbReference type="PANTHER" id="PTHR36846">
    <property type="entry name" value="PROTEIN VIAA"/>
    <property type="match status" value="1"/>
</dbReference>
<gene>
    <name evidence="1" type="ORF">C8D85_3418</name>
</gene>
<dbReference type="OrthoDB" id="387240at2"/>
<accession>A0A4R6X750</accession>
<evidence type="ECO:0000313" key="2">
    <source>
        <dbReference type="Proteomes" id="UP000295729"/>
    </source>
</evidence>
<dbReference type="GO" id="GO:0005829">
    <property type="term" value="C:cytosol"/>
    <property type="evidence" value="ECO:0007669"/>
    <property type="project" value="TreeGrafter"/>
</dbReference>
<protein>
    <submittedName>
        <fullName evidence="1">Uncharacterized protein with von Willebrand factor type A (VWA) domain</fullName>
    </submittedName>
</protein>
<dbReference type="SUPFAM" id="SSF53300">
    <property type="entry name" value="vWA-like"/>
    <property type="match status" value="1"/>
</dbReference>
<keyword evidence="2" id="KW-1185">Reference proteome</keyword>
<comment type="caution">
    <text evidence="1">The sequence shown here is derived from an EMBL/GenBank/DDBJ whole genome shotgun (WGS) entry which is preliminary data.</text>
</comment>
<reference evidence="1 2" key="1">
    <citation type="submission" date="2019-03" db="EMBL/GenBank/DDBJ databases">
        <title>Genomic Encyclopedia of Type Strains, Phase IV (KMG-IV): sequencing the most valuable type-strain genomes for metagenomic binning, comparative biology and taxonomic classification.</title>
        <authorList>
            <person name="Goeker M."/>
        </authorList>
    </citation>
    <scope>NUCLEOTIDE SEQUENCE [LARGE SCALE GENOMIC DNA]</scope>
    <source>
        <strain evidence="1 2">DSM 5604</strain>
    </source>
</reference>
<proteinExistence type="predicted"/>
<organism evidence="1 2">
    <name type="scientific">Marinomonas communis</name>
    <dbReference type="NCBI Taxonomy" id="28254"/>
    <lineage>
        <taxon>Bacteria</taxon>
        <taxon>Pseudomonadati</taxon>
        <taxon>Pseudomonadota</taxon>
        <taxon>Gammaproteobacteria</taxon>
        <taxon>Oceanospirillales</taxon>
        <taxon>Oceanospirillaceae</taxon>
        <taxon>Marinomonas</taxon>
    </lineage>
</organism>
<dbReference type="Pfam" id="PF05762">
    <property type="entry name" value="VWA_CoxE"/>
    <property type="match status" value="1"/>
</dbReference>
<dbReference type="InterPro" id="IPR036465">
    <property type="entry name" value="vWFA_dom_sf"/>
</dbReference>
<evidence type="ECO:0000313" key="1">
    <source>
        <dbReference type="EMBL" id="TDR05897.1"/>
    </source>
</evidence>
<dbReference type="Proteomes" id="UP000295729">
    <property type="component" value="Unassembled WGS sequence"/>
</dbReference>
<name>A0A4R6X750_9GAMM</name>
<dbReference type="EMBL" id="SNZA01000007">
    <property type="protein sequence ID" value="TDR05897.1"/>
    <property type="molecule type" value="Genomic_DNA"/>
</dbReference>
<dbReference type="RefSeq" id="WP_133565022.1">
    <property type="nucleotide sequence ID" value="NZ_SNZA01000007.1"/>
</dbReference>
<dbReference type="PANTHER" id="PTHR36846:SF1">
    <property type="entry name" value="PROTEIN VIAA"/>
    <property type="match status" value="1"/>
</dbReference>
<dbReference type="Gene3D" id="3.40.50.410">
    <property type="entry name" value="von Willebrand factor, type A domain"/>
    <property type="match status" value="1"/>
</dbReference>
<sequence length="488" mass="56407">MQIDHVELSVKNIKEDINEKYGYLLDSSSILKEKVEERCDQWREDANNSLIKNFPYYESQNRLSKWSSNSEERDITKEKFKCAIDEFHQMCHQSRSPVDKDFWYKQLEIDDQIAGESSNNPYKIGCRLLSREWQKVIDKARNDWEFEQLYHYRNSLLKELMDLLKVLQQLKPVADSLGLDPGLLVDLSKGSLTAQDLKQFKRWAQYLSEDKGLKSLCELLGKIRQIEFSEKIERVQIAQNIEVLQPDINSREEIVGVRMGRDLENVLPSEKALLADVQTSILFDLKYVESRLMCFDMNGMQTIQEEKQIEQDQLIKEEEKKGPMIICVDTSGSMMGMPETIAKAVSLFIANKARNDKRSCYLINFSTGINTLDLSGEIGISSIIDFLSMSFHGGTDAAPALDHALHIMKKDEYKKADLLVISDFIMAGLPNVVLKKIEAQRKSGSRFYSLIIDQAYMNLRQKSLFDQEWIYDPQKSTVHELINFQSKM</sequence>